<gene>
    <name evidence="2" type="ORF">S01H4_44563</name>
</gene>
<comment type="caution">
    <text evidence="2">The sequence shown here is derived from an EMBL/GenBank/DDBJ whole genome shotgun (WGS) entry which is preliminary data.</text>
</comment>
<proteinExistence type="predicted"/>
<keyword evidence="1" id="KW-0472">Membrane</keyword>
<evidence type="ECO:0000256" key="1">
    <source>
        <dbReference type="SAM" id="Phobius"/>
    </source>
</evidence>
<keyword evidence="1" id="KW-0812">Transmembrane</keyword>
<dbReference type="PANTHER" id="PTHR31446:SF29">
    <property type="entry name" value="ACID PHOSPHATASE_VANADIUM-DEPENDENT HALOPEROXIDASE-RELATED PROTEIN"/>
    <property type="match status" value="1"/>
</dbReference>
<protein>
    <recommendedName>
        <fullName evidence="3">Phosphatidic acid phosphatase type 2/haloperoxidase domain-containing protein</fullName>
    </recommendedName>
</protein>
<evidence type="ECO:0008006" key="3">
    <source>
        <dbReference type="Google" id="ProtNLM"/>
    </source>
</evidence>
<sequence>MTEFTLSIFISWALVNILKPIITWVKKGKLTKDTVITSGGMPSGHTALVVSLSSALFLETGFSPLFCIGLVLSVIVIYDALKVRSVVEEQSKILNRLLKEKGEDLELEESVGHTPAEVLVSMVISIIIPVLIYTFLRR</sequence>
<dbReference type="Pfam" id="PF02681">
    <property type="entry name" value="DUF212"/>
    <property type="match status" value="1"/>
</dbReference>
<feature type="transmembrane region" description="Helical" evidence="1">
    <location>
        <begin position="118"/>
        <end position="136"/>
    </location>
</feature>
<dbReference type="EMBL" id="BART01024719">
    <property type="protein sequence ID" value="GAG92191.1"/>
    <property type="molecule type" value="Genomic_DNA"/>
</dbReference>
<dbReference type="AlphaFoldDB" id="X1D6U3"/>
<keyword evidence="1" id="KW-1133">Transmembrane helix</keyword>
<organism evidence="2">
    <name type="scientific">marine sediment metagenome</name>
    <dbReference type="NCBI Taxonomy" id="412755"/>
    <lineage>
        <taxon>unclassified sequences</taxon>
        <taxon>metagenomes</taxon>
        <taxon>ecological metagenomes</taxon>
    </lineage>
</organism>
<evidence type="ECO:0000313" key="2">
    <source>
        <dbReference type="EMBL" id="GAG92191.1"/>
    </source>
</evidence>
<feature type="transmembrane region" description="Helical" evidence="1">
    <location>
        <begin position="46"/>
        <end position="78"/>
    </location>
</feature>
<reference evidence="2" key="1">
    <citation type="journal article" date="2014" name="Front. Microbiol.">
        <title>High frequency of phylogenetically diverse reductive dehalogenase-homologous genes in deep subseafloor sedimentary metagenomes.</title>
        <authorList>
            <person name="Kawai M."/>
            <person name="Futagami T."/>
            <person name="Toyoda A."/>
            <person name="Takaki Y."/>
            <person name="Nishi S."/>
            <person name="Hori S."/>
            <person name="Arai W."/>
            <person name="Tsubouchi T."/>
            <person name="Morono Y."/>
            <person name="Uchiyama I."/>
            <person name="Ito T."/>
            <person name="Fujiyama A."/>
            <person name="Inagaki F."/>
            <person name="Takami H."/>
        </authorList>
    </citation>
    <scope>NUCLEOTIDE SEQUENCE</scope>
    <source>
        <strain evidence="2">Expedition CK06-06</strain>
    </source>
</reference>
<accession>X1D6U3</accession>
<dbReference type="CDD" id="cd01610">
    <property type="entry name" value="PAP2_like"/>
    <property type="match status" value="1"/>
</dbReference>
<feature type="transmembrane region" description="Helical" evidence="1">
    <location>
        <begin position="6"/>
        <end position="25"/>
    </location>
</feature>
<dbReference type="InterPro" id="IPR003832">
    <property type="entry name" value="DUF212"/>
</dbReference>
<dbReference type="PANTHER" id="PTHR31446">
    <property type="entry name" value="ACID PHOSPHATASE/VANADIUM-DEPENDENT HALOPEROXIDASE-RELATED PROTEIN"/>
    <property type="match status" value="1"/>
</dbReference>
<name>X1D6U3_9ZZZZ</name>